<keyword evidence="2" id="KW-0964">Secreted</keyword>
<evidence type="ECO:0000256" key="5">
    <source>
        <dbReference type="SAM" id="SignalP"/>
    </source>
</evidence>
<organism evidence="7 8">
    <name type="scientific">Cryptolaemus montrouzieri</name>
    <dbReference type="NCBI Taxonomy" id="559131"/>
    <lineage>
        <taxon>Eukaryota</taxon>
        <taxon>Metazoa</taxon>
        <taxon>Ecdysozoa</taxon>
        <taxon>Arthropoda</taxon>
        <taxon>Hexapoda</taxon>
        <taxon>Insecta</taxon>
        <taxon>Pterygota</taxon>
        <taxon>Neoptera</taxon>
        <taxon>Endopterygota</taxon>
        <taxon>Coleoptera</taxon>
        <taxon>Polyphaga</taxon>
        <taxon>Cucujiformia</taxon>
        <taxon>Coccinelloidea</taxon>
        <taxon>Coccinellidae</taxon>
        <taxon>Scymninae</taxon>
        <taxon>Scymnini</taxon>
        <taxon>Cryptolaemus</taxon>
    </lineage>
</organism>
<keyword evidence="4" id="KW-1133">Transmembrane helix</keyword>
<dbReference type="GO" id="GO:0005576">
    <property type="term" value="C:extracellular region"/>
    <property type="evidence" value="ECO:0007669"/>
    <property type="project" value="UniProtKB-SubCell"/>
</dbReference>
<dbReference type="SMART" id="SM00198">
    <property type="entry name" value="SCP"/>
    <property type="match status" value="1"/>
</dbReference>
<sequence length="344" mass="38845">MQRVFFLVVYYSWFCSLYTFQNEDVMKPSFTPYCSTRDICKSACECAFATNCTLLQMDSNIRKEVLSYINKIRNIHARGEPQPSGLPMLLYNFQLEDISSCWSVRCENTYSECFFTPHFSETSQTVGRILIHGKIPTLNLWYEILNFWLGEYKLMTAEAVRSLPAGGKGEKIHNYAQLLTDRTLYIGCSWSMSSAEWVTLVCTYGPRGPLQGEAVYRTGPSCSSCPKGYTCNNKNPYNNLCTPIGVHTSTSTASTSTKPKASERKTYSTHHSNTSIIGFNESQSPLPEHFKKATEIRKRKKLVKKQQSTGGHLLSGFSLMVGFLLIGFIIIFIMAFAGYTIVFV</sequence>
<accession>A0ABD2NFG1</accession>
<proteinExistence type="predicted"/>
<feature type="transmembrane region" description="Helical" evidence="4">
    <location>
        <begin position="313"/>
        <end position="342"/>
    </location>
</feature>
<dbReference type="InterPro" id="IPR035940">
    <property type="entry name" value="CAP_sf"/>
</dbReference>
<keyword evidence="8" id="KW-1185">Reference proteome</keyword>
<keyword evidence="5" id="KW-0732">Signal</keyword>
<evidence type="ECO:0000256" key="4">
    <source>
        <dbReference type="SAM" id="Phobius"/>
    </source>
</evidence>
<evidence type="ECO:0000256" key="2">
    <source>
        <dbReference type="ARBA" id="ARBA00022525"/>
    </source>
</evidence>
<evidence type="ECO:0000259" key="6">
    <source>
        <dbReference type="SMART" id="SM00198"/>
    </source>
</evidence>
<comment type="caution">
    <text evidence="7">The sequence shown here is derived from an EMBL/GenBank/DDBJ whole genome shotgun (WGS) entry which is preliminary data.</text>
</comment>
<comment type="subcellular location">
    <subcellularLocation>
        <location evidence="1">Secreted</location>
    </subcellularLocation>
</comment>
<evidence type="ECO:0000313" key="7">
    <source>
        <dbReference type="EMBL" id="KAL3277092.1"/>
    </source>
</evidence>
<evidence type="ECO:0000256" key="3">
    <source>
        <dbReference type="SAM" id="MobiDB-lite"/>
    </source>
</evidence>
<keyword evidence="4" id="KW-0472">Membrane</keyword>
<dbReference type="Pfam" id="PF00188">
    <property type="entry name" value="CAP"/>
    <property type="match status" value="1"/>
</dbReference>
<gene>
    <name evidence="7" type="ORF">HHI36_012450</name>
</gene>
<dbReference type="InterPro" id="IPR014044">
    <property type="entry name" value="CAP_dom"/>
</dbReference>
<protein>
    <recommendedName>
        <fullName evidence="6">SCP domain-containing protein</fullName>
    </recommendedName>
</protein>
<evidence type="ECO:0000256" key="1">
    <source>
        <dbReference type="ARBA" id="ARBA00004613"/>
    </source>
</evidence>
<dbReference type="Proteomes" id="UP001516400">
    <property type="component" value="Unassembled WGS sequence"/>
</dbReference>
<dbReference type="EMBL" id="JABFTP020000103">
    <property type="protein sequence ID" value="KAL3277092.1"/>
    <property type="molecule type" value="Genomic_DNA"/>
</dbReference>
<dbReference type="CDD" id="cd05380">
    <property type="entry name" value="CAP_euk"/>
    <property type="match status" value="1"/>
</dbReference>
<reference evidence="7 8" key="1">
    <citation type="journal article" date="2021" name="BMC Biol.">
        <title>Horizontally acquired antibacterial genes associated with adaptive radiation of ladybird beetles.</title>
        <authorList>
            <person name="Li H.S."/>
            <person name="Tang X.F."/>
            <person name="Huang Y.H."/>
            <person name="Xu Z.Y."/>
            <person name="Chen M.L."/>
            <person name="Du X.Y."/>
            <person name="Qiu B.Y."/>
            <person name="Chen P.T."/>
            <person name="Zhang W."/>
            <person name="Slipinski A."/>
            <person name="Escalona H.E."/>
            <person name="Waterhouse R.M."/>
            <person name="Zwick A."/>
            <person name="Pang H."/>
        </authorList>
    </citation>
    <scope>NUCLEOTIDE SEQUENCE [LARGE SCALE GENOMIC DNA]</scope>
    <source>
        <strain evidence="7">SYSU2018</strain>
    </source>
</reference>
<dbReference type="AlphaFoldDB" id="A0ABD2NFG1"/>
<feature type="signal peptide" evidence="5">
    <location>
        <begin position="1"/>
        <end position="19"/>
    </location>
</feature>
<dbReference type="SUPFAM" id="SSF55797">
    <property type="entry name" value="PR-1-like"/>
    <property type="match status" value="1"/>
</dbReference>
<dbReference type="Gene3D" id="3.40.33.10">
    <property type="entry name" value="CAP"/>
    <property type="match status" value="1"/>
</dbReference>
<feature type="chain" id="PRO_5044845693" description="SCP domain-containing protein" evidence="5">
    <location>
        <begin position="20"/>
        <end position="344"/>
    </location>
</feature>
<keyword evidence="4" id="KW-0812">Transmembrane</keyword>
<feature type="region of interest" description="Disordered" evidence="3">
    <location>
        <begin position="251"/>
        <end position="271"/>
    </location>
</feature>
<name>A0ABD2NFG1_9CUCU</name>
<feature type="domain" description="SCP" evidence="6">
    <location>
        <begin position="60"/>
        <end position="212"/>
    </location>
</feature>
<evidence type="ECO:0000313" key="8">
    <source>
        <dbReference type="Proteomes" id="UP001516400"/>
    </source>
</evidence>